<evidence type="ECO:0000313" key="2">
    <source>
        <dbReference type="EMBL" id="KAK0573100.1"/>
    </source>
</evidence>
<organism evidence="2 3">
    <name type="scientific">Acer saccharum</name>
    <name type="common">Sugar maple</name>
    <dbReference type="NCBI Taxonomy" id="4024"/>
    <lineage>
        <taxon>Eukaryota</taxon>
        <taxon>Viridiplantae</taxon>
        <taxon>Streptophyta</taxon>
        <taxon>Embryophyta</taxon>
        <taxon>Tracheophyta</taxon>
        <taxon>Spermatophyta</taxon>
        <taxon>Magnoliopsida</taxon>
        <taxon>eudicotyledons</taxon>
        <taxon>Gunneridae</taxon>
        <taxon>Pentapetalae</taxon>
        <taxon>rosids</taxon>
        <taxon>malvids</taxon>
        <taxon>Sapindales</taxon>
        <taxon>Sapindaceae</taxon>
        <taxon>Hippocastanoideae</taxon>
        <taxon>Acereae</taxon>
        <taxon>Acer</taxon>
    </lineage>
</organism>
<gene>
    <name evidence="2" type="ORF">LWI29_002997</name>
</gene>
<keyword evidence="3" id="KW-1185">Reference proteome</keyword>
<comment type="caution">
    <text evidence="2">The sequence shown here is derived from an EMBL/GenBank/DDBJ whole genome shotgun (WGS) entry which is preliminary data.</text>
</comment>
<evidence type="ECO:0000259" key="1">
    <source>
        <dbReference type="Pfam" id="PF07727"/>
    </source>
</evidence>
<dbReference type="InterPro" id="IPR013103">
    <property type="entry name" value="RVT_2"/>
</dbReference>
<sequence>MSEEYDALIHNSTWTLVPPKHTQNVVGCKWVFKIKRNPDGTIARYKARLVAKGFHQRPGVDFTDTFSPVVKPTTVHLILSIAVSHGWQLRQLNVNNAFFTRYSF</sequence>
<proteinExistence type="predicted"/>
<evidence type="ECO:0000313" key="3">
    <source>
        <dbReference type="Proteomes" id="UP001168877"/>
    </source>
</evidence>
<reference evidence="2" key="2">
    <citation type="submission" date="2023-06" db="EMBL/GenBank/DDBJ databases">
        <authorList>
            <person name="Swenson N.G."/>
            <person name="Wegrzyn J.L."/>
            <person name="Mcevoy S.L."/>
        </authorList>
    </citation>
    <scope>NUCLEOTIDE SEQUENCE</scope>
    <source>
        <strain evidence="2">NS2018</strain>
        <tissue evidence="2">Leaf</tissue>
    </source>
</reference>
<name>A0AA39VAX9_ACESA</name>
<reference evidence="2" key="1">
    <citation type="journal article" date="2022" name="Plant J.">
        <title>Strategies of tolerance reflected in two North American maple genomes.</title>
        <authorList>
            <person name="McEvoy S.L."/>
            <person name="Sezen U.U."/>
            <person name="Trouern-Trend A."/>
            <person name="McMahon S.M."/>
            <person name="Schaberg P.G."/>
            <person name="Yang J."/>
            <person name="Wegrzyn J.L."/>
            <person name="Swenson N.G."/>
        </authorList>
    </citation>
    <scope>NUCLEOTIDE SEQUENCE</scope>
    <source>
        <strain evidence="2">NS2018</strain>
    </source>
</reference>
<feature type="domain" description="Reverse transcriptase Ty1/copia-type" evidence="1">
    <location>
        <begin position="11"/>
        <end position="99"/>
    </location>
</feature>
<protein>
    <recommendedName>
        <fullName evidence="1">Reverse transcriptase Ty1/copia-type domain-containing protein</fullName>
    </recommendedName>
</protein>
<dbReference type="AlphaFoldDB" id="A0AA39VAX9"/>
<accession>A0AA39VAX9</accession>
<dbReference type="Proteomes" id="UP001168877">
    <property type="component" value="Unassembled WGS sequence"/>
</dbReference>
<dbReference type="Pfam" id="PF07727">
    <property type="entry name" value="RVT_2"/>
    <property type="match status" value="1"/>
</dbReference>
<dbReference type="EMBL" id="JAUESC010000387">
    <property type="protein sequence ID" value="KAK0573100.1"/>
    <property type="molecule type" value="Genomic_DNA"/>
</dbReference>